<sequence>MYASNTIYVVGDAKAPQNNPITEKFKSYFVAFVLVKETGEIVDANCSATIALTSQFVKYLFLHKNINDPALVTEIKDRYFGSSQKALLVALKDAKKKYNQIAALSTQSKTKSSRKEVLAAGFFYWTTKG</sequence>
<feature type="domain" description="DUF3870" evidence="1">
    <location>
        <begin position="8"/>
        <end position="99"/>
    </location>
</feature>
<evidence type="ECO:0000259" key="1">
    <source>
        <dbReference type="Pfam" id="PF12986"/>
    </source>
</evidence>
<evidence type="ECO:0000313" key="2">
    <source>
        <dbReference type="EMBL" id="PEQ05466.1"/>
    </source>
</evidence>
<gene>
    <name evidence="2" type="ORF">CN585_15855</name>
</gene>
<evidence type="ECO:0000313" key="3">
    <source>
        <dbReference type="Proteomes" id="UP000220841"/>
    </source>
</evidence>
<dbReference type="AlphaFoldDB" id="A0A2A8HEX3"/>
<dbReference type="RefSeq" id="WP_098226688.1">
    <property type="nucleotide sequence ID" value="NZ_NUBY01000066.1"/>
</dbReference>
<dbReference type="Proteomes" id="UP000220841">
    <property type="component" value="Unassembled WGS sequence"/>
</dbReference>
<protein>
    <recommendedName>
        <fullName evidence="1">DUF3870 domain-containing protein</fullName>
    </recommendedName>
</protein>
<dbReference type="InterPro" id="IPR024617">
    <property type="entry name" value="DUF3870"/>
</dbReference>
<reference evidence="2 3" key="1">
    <citation type="submission" date="2017-09" db="EMBL/GenBank/DDBJ databases">
        <title>Large-scale bioinformatics analysis of Bacillus genomes uncovers conserved roles of natural products in bacterial physiology.</title>
        <authorList>
            <consortium name="Agbiome Team Llc"/>
            <person name="Bleich R.M."/>
            <person name="Grubbs K.J."/>
            <person name="Santa Maria K.C."/>
            <person name="Allen S.E."/>
            <person name="Farag S."/>
            <person name="Shank E.A."/>
            <person name="Bowers A."/>
        </authorList>
    </citation>
    <scope>NUCLEOTIDE SEQUENCE [LARGE SCALE GENOMIC DNA]</scope>
    <source>
        <strain evidence="2 3">AFS021349</strain>
    </source>
</reference>
<proteinExistence type="predicted"/>
<accession>A0A2A8HEX3</accession>
<organism evidence="2 3">
    <name type="scientific">Bacillus toyonensis</name>
    <dbReference type="NCBI Taxonomy" id="155322"/>
    <lineage>
        <taxon>Bacteria</taxon>
        <taxon>Bacillati</taxon>
        <taxon>Bacillota</taxon>
        <taxon>Bacilli</taxon>
        <taxon>Bacillales</taxon>
        <taxon>Bacillaceae</taxon>
        <taxon>Bacillus</taxon>
        <taxon>Bacillus cereus group</taxon>
    </lineage>
</organism>
<comment type="caution">
    <text evidence="2">The sequence shown here is derived from an EMBL/GenBank/DDBJ whole genome shotgun (WGS) entry which is preliminary data.</text>
</comment>
<name>A0A2A8HEX3_9BACI</name>
<dbReference type="EMBL" id="NUBY01000066">
    <property type="protein sequence ID" value="PEQ05466.1"/>
    <property type="molecule type" value="Genomic_DNA"/>
</dbReference>
<dbReference type="Pfam" id="PF12986">
    <property type="entry name" value="DUF3870"/>
    <property type="match status" value="1"/>
</dbReference>